<keyword evidence="2" id="KW-0472">Membrane</keyword>
<evidence type="ECO:0000313" key="5">
    <source>
        <dbReference type="Proteomes" id="UP000436088"/>
    </source>
</evidence>
<evidence type="ECO:0000313" key="4">
    <source>
        <dbReference type="EMBL" id="KAE8721465.1"/>
    </source>
</evidence>
<dbReference type="Pfam" id="PF03168">
    <property type="entry name" value="LEA_2"/>
    <property type="match status" value="1"/>
</dbReference>
<dbReference type="SUPFAM" id="SSF117070">
    <property type="entry name" value="LEA14-like"/>
    <property type="match status" value="1"/>
</dbReference>
<dbReference type="Proteomes" id="UP000436088">
    <property type="component" value="Unassembled WGS sequence"/>
</dbReference>
<dbReference type="Gene3D" id="2.60.40.1820">
    <property type="match status" value="1"/>
</dbReference>
<sequence length="259" mass="28253">MVGRNEARPLAPAANTRSSDDGEAASQFKKVKRKKFIKCCSCIAALIIILAVVITVLIFTVFRVKDPIIKLNGVSITNLELINGTSTVPIPRPGSNISLMADVSVKNPNIASFKYRNTTTTLYYYGTVVGDARGPGGSAKARRTMQMNISVDIVTDRLLASPNLVADVGSRTLTMSSYSRIRGRINMLSIVKTHVTVKMNCTFTVNITSQAIHGQKCKRKKLNGSRPVCRNSPLPTPFYTPFSEVVPLSQFGADRRRSG</sequence>
<evidence type="ECO:0000259" key="3">
    <source>
        <dbReference type="Pfam" id="PF03168"/>
    </source>
</evidence>
<organism evidence="4 5">
    <name type="scientific">Hibiscus syriacus</name>
    <name type="common">Rose of Sharon</name>
    <dbReference type="NCBI Taxonomy" id="106335"/>
    <lineage>
        <taxon>Eukaryota</taxon>
        <taxon>Viridiplantae</taxon>
        <taxon>Streptophyta</taxon>
        <taxon>Embryophyta</taxon>
        <taxon>Tracheophyta</taxon>
        <taxon>Spermatophyta</taxon>
        <taxon>Magnoliopsida</taxon>
        <taxon>eudicotyledons</taxon>
        <taxon>Gunneridae</taxon>
        <taxon>Pentapetalae</taxon>
        <taxon>rosids</taxon>
        <taxon>malvids</taxon>
        <taxon>Malvales</taxon>
        <taxon>Malvaceae</taxon>
        <taxon>Malvoideae</taxon>
        <taxon>Hibiscus</taxon>
    </lineage>
</organism>
<feature type="domain" description="Late embryogenesis abundant protein LEA-2 subgroup" evidence="3">
    <location>
        <begin position="103"/>
        <end position="202"/>
    </location>
</feature>
<feature type="transmembrane region" description="Helical" evidence="2">
    <location>
        <begin position="36"/>
        <end position="62"/>
    </location>
</feature>
<reference evidence="4" key="1">
    <citation type="submission" date="2019-09" db="EMBL/GenBank/DDBJ databases">
        <title>Draft genome information of white flower Hibiscus syriacus.</title>
        <authorList>
            <person name="Kim Y.-M."/>
        </authorList>
    </citation>
    <scope>NUCLEOTIDE SEQUENCE [LARGE SCALE GENOMIC DNA]</scope>
    <source>
        <strain evidence="4">YM2019G1</strain>
    </source>
</reference>
<dbReference type="InterPro" id="IPR055301">
    <property type="entry name" value="Lea14-like_2"/>
</dbReference>
<keyword evidence="2" id="KW-0812">Transmembrane</keyword>
<dbReference type="EMBL" id="VEPZ02000623">
    <property type="protein sequence ID" value="KAE8721465.1"/>
    <property type="molecule type" value="Genomic_DNA"/>
</dbReference>
<evidence type="ECO:0000256" key="1">
    <source>
        <dbReference type="SAM" id="MobiDB-lite"/>
    </source>
</evidence>
<comment type="caution">
    <text evidence="4">The sequence shown here is derived from an EMBL/GenBank/DDBJ whole genome shotgun (WGS) entry which is preliminary data.</text>
</comment>
<gene>
    <name evidence="4" type="ORF">F3Y22_tig00015910pilonHSYRG00019</name>
</gene>
<evidence type="ECO:0000256" key="2">
    <source>
        <dbReference type="SAM" id="Phobius"/>
    </source>
</evidence>
<name>A0A6A3BXV5_HIBSY</name>
<dbReference type="InterPro" id="IPR004864">
    <property type="entry name" value="LEA_2"/>
</dbReference>
<keyword evidence="2" id="KW-1133">Transmembrane helix</keyword>
<feature type="region of interest" description="Disordered" evidence="1">
    <location>
        <begin position="1"/>
        <end position="21"/>
    </location>
</feature>
<keyword evidence="5" id="KW-1185">Reference proteome</keyword>
<accession>A0A6A3BXV5</accession>
<proteinExistence type="predicted"/>
<protein>
    <submittedName>
        <fullName evidence="4">Auxin efflux facilitator SlPIN2</fullName>
    </submittedName>
</protein>
<dbReference type="AlphaFoldDB" id="A0A6A3BXV5"/>
<dbReference type="PANTHER" id="PTHR31852">
    <property type="entry name" value="LATE EMBRYOGENESIS ABUNDANT (LEA) HYDROXYPROLINE-RICH GLYCOPROTEIN FAMILY"/>
    <property type="match status" value="1"/>
</dbReference>